<name>A0AAD5NKE6_ACENE</name>
<reference evidence="2" key="2">
    <citation type="submission" date="2023-02" db="EMBL/GenBank/DDBJ databases">
        <authorList>
            <person name="Swenson N.G."/>
            <person name="Wegrzyn J.L."/>
            <person name="Mcevoy S.L."/>
        </authorList>
    </citation>
    <scope>NUCLEOTIDE SEQUENCE</scope>
    <source>
        <strain evidence="2">91603</strain>
        <tissue evidence="2">Leaf</tissue>
    </source>
</reference>
<protein>
    <submittedName>
        <fullName evidence="2">Uncharacterized protein</fullName>
    </submittedName>
</protein>
<dbReference type="PANTHER" id="PTHR38928">
    <property type="entry name" value="ARGOS7"/>
    <property type="match status" value="1"/>
</dbReference>
<proteinExistence type="predicted"/>
<keyword evidence="1" id="KW-0472">Membrane</keyword>
<dbReference type="AlphaFoldDB" id="A0AAD5NKE6"/>
<keyword evidence="1" id="KW-0812">Transmembrane</keyword>
<gene>
    <name evidence="2" type="ORF">LWI28_022921</name>
</gene>
<evidence type="ECO:0000313" key="3">
    <source>
        <dbReference type="Proteomes" id="UP001064489"/>
    </source>
</evidence>
<dbReference type="EMBL" id="JAJSOW010000106">
    <property type="protein sequence ID" value="KAI9162013.1"/>
    <property type="molecule type" value="Genomic_DNA"/>
</dbReference>
<comment type="caution">
    <text evidence="2">The sequence shown here is derived from an EMBL/GenBank/DDBJ whole genome shotgun (WGS) entry which is preliminary data.</text>
</comment>
<feature type="transmembrane region" description="Helical" evidence="1">
    <location>
        <begin position="100"/>
        <end position="121"/>
    </location>
</feature>
<reference evidence="2" key="1">
    <citation type="journal article" date="2022" name="Plant J.">
        <title>Strategies of tolerance reflected in two North American maple genomes.</title>
        <authorList>
            <person name="McEvoy S.L."/>
            <person name="Sezen U.U."/>
            <person name="Trouern-Trend A."/>
            <person name="McMahon S.M."/>
            <person name="Schaberg P.G."/>
            <person name="Yang J."/>
            <person name="Wegrzyn J.L."/>
            <person name="Swenson N.G."/>
        </authorList>
    </citation>
    <scope>NUCLEOTIDE SEQUENCE</scope>
    <source>
        <strain evidence="2">91603</strain>
    </source>
</reference>
<accession>A0AAD5NKE6</accession>
<dbReference type="PANTHER" id="PTHR38928:SF7">
    <property type="entry name" value="ARGOS7"/>
    <property type="match status" value="1"/>
</dbReference>
<evidence type="ECO:0000313" key="2">
    <source>
        <dbReference type="EMBL" id="KAI9162013.1"/>
    </source>
</evidence>
<feature type="transmembrane region" description="Helical" evidence="1">
    <location>
        <begin position="76"/>
        <end position="94"/>
    </location>
</feature>
<sequence length="135" mass="15316">MVFNLQAKKLIMIKDVQIYEDAYWDWKSDHIQKIAKLVNLIAVNVQNEDEIENDEPITESDSPVLKTNLNSSRRRSIMLMAVVTVFVIVLPLVLPPLPPPPLVLLFVPVLMLLLIVFLALIPSHLPPDMILIDTV</sequence>
<dbReference type="Proteomes" id="UP001064489">
    <property type="component" value="Chromosome 2"/>
</dbReference>
<evidence type="ECO:0000256" key="1">
    <source>
        <dbReference type="SAM" id="Phobius"/>
    </source>
</evidence>
<keyword evidence="1" id="KW-1133">Transmembrane helix</keyword>
<keyword evidence="3" id="KW-1185">Reference proteome</keyword>
<organism evidence="2 3">
    <name type="scientific">Acer negundo</name>
    <name type="common">Box elder</name>
    <dbReference type="NCBI Taxonomy" id="4023"/>
    <lineage>
        <taxon>Eukaryota</taxon>
        <taxon>Viridiplantae</taxon>
        <taxon>Streptophyta</taxon>
        <taxon>Embryophyta</taxon>
        <taxon>Tracheophyta</taxon>
        <taxon>Spermatophyta</taxon>
        <taxon>Magnoliopsida</taxon>
        <taxon>eudicotyledons</taxon>
        <taxon>Gunneridae</taxon>
        <taxon>Pentapetalae</taxon>
        <taxon>rosids</taxon>
        <taxon>malvids</taxon>
        <taxon>Sapindales</taxon>
        <taxon>Sapindaceae</taxon>
        <taxon>Hippocastanoideae</taxon>
        <taxon>Acereae</taxon>
        <taxon>Acer</taxon>
    </lineage>
</organism>